<dbReference type="Pfam" id="PF02801">
    <property type="entry name" value="Ketoacyl-synt_C"/>
    <property type="match status" value="1"/>
</dbReference>
<dbReference type="InterPro" id="IPR001227">
    <property type="entry name" value="Ac_transferase_dom_sf"/>
</dbReference>
<dbReference type="PANTHER" id="PTHR43775">
    <property type="entry name" value="FATTY ACID SYNTHASE"/>
    <property type="match status" value="1"/>
</dbReference>
<dbReference type="RefSeq" id="WP_269663102.1">
    <property type="nucleotide sequence ID" value="NZ_CP114413.1"/>
</dbReference>
<keyword evidence="3" id="KW-0808">Transferase</keyword>
<feature type="domain" description="Carrier" evidence="7">
    <location>
        <begin position="923"/>
        <end position="1001"/>
    </location>
</feature>
<dbReference type="InterPro" id="IPR032821">
    <property type="entry name" value="PKS_assoc"/>
</dbReference>
<evidence type="ECO:0000256" key="4">
    <source>
        <dbReference type="ARBA" id="ARBA00023194"/>
    </source>
</evidence>
<evidence type="ECO:0000259" key="7">
    <source>
        <dbReference type="PROSITE" id="PS50075"/>
    </source>
</evidence>
<evidence type="ECO:0000259" key="8">
    <source>
        <dbReference type="PROSITE" id="PS52004"/>
    </source>
</evidence>
<dbReference type="CDD" id="cd00833">
    <property type="entry name" value="PKS"/>
    <property type="match status" value="1"/>
</dbReference>
<dbReference type="SMART" id="SM00825">
    <property type="entry name" value="PKS_KS"/>
    <property type="match status" value="1"/>
</dbReference>
<evidence type="ECO:0000256" key="3">
    <source>
        <dbReference type="ARBA" id="ARBA00022679"/>
    </source>
</evidence>
<protein>
    <submittedName>
        <fullName evidence="9">Acyltransferase domain-containing protein</fullName>
    </submittedName>
</protein>
<dbReference type="InterPro" id="IPR050091">
    <property type="entry name" value="PKS_NRPS_Biosynth_Enz"/>
</dbReference>
<dbReference type="Pfam" id="PF16197">
    <property type="entry name" value="KAsynt_C_assoc"/>
    <property type="match status" value="1"/>
</dbReference>
<dbReference type="InterPro" id="IPR009081">
    <property type="entry name" value="PP-bd_ACP"/>
</dbReference>
<evidence type="ECO:0000256" key="5">
    <source>
        <dbReference type="ARBA" id="ARBA00023315"/>
    </source>
</evidence>
<dbReference type="PROSITE" id="PS00606">
    <property type="entry name" value="KS3_1"/>
    <property type="match status" value="1"/>
</dbReference>
<dbReference type="Gene3D" id="3.40.366.10">
    <property type="entry name" value="Malonyl-Coenzyme A Acyl Carrier Protein, domain 2"/>
    <property type="match status" value="1"/>
</dbReference>
<name>A0ABY7KM47_9ACTN</name>
<dbReference type="Pfam" id="PF00698">
    <property type="entry name" value="Acyl_transf_1"/>
    <property type="match status" value="1"/>
</dbReference>
<evidence type="ECO:0000313" key="9">
    <source>
        <dbReference type="EMBL" id="WAZ25622.1"/>
    </source>
</evidence>
<evidence type="ECO:0000256" key="6">
    <source>
        <dbReference type="SAM" id="MobiDB-lite"/>
    </source>
</evidence>
<reference evidence="9" key="1">
    <citation type="submission" date="2022-12" db="EMBL/GenBank/DDBJ databases">
        <authorList>
            <person name="Ruckert C."/>
            <person name="Busche T."/>
            <person name="Kalinowski J."/>
            <person name="Wittmann C."/>
        </authorList>
    </citation>
    <scope>NUCLEOTIDE SEQUENCE</scope>
    <source>
        <strain evidence="9">DSM 40467</strain>
    </source>
</reference>
<dbReference type="Pfam" id="PF00550">
    <property type="entry name" value="PP-binding"/>
    <property type="match status" value="1"/>
</dbReference>
<organism evidence="9 10">
    <name type="scientific">Streptomyces cinnabarinus</name>
    <dbReference type="NCBI Taxonomy" id="67287"/>
    <lineage>
        <taxon>Bacteria</taxon>
        <taxon>Bacillati</taxon>
        <taxon>Actinomycetota</taxon>
        <taxon>Actinomycetes</taxon>
        <taxon>Kitasatosporales</taxon>
        <taxon>Streptomycetaceae</taxon>
        <taxon>Streptomyces</taxon>
    </lineage>
</organism>
<keyword evidence="10" id="KW-1185">Reference proteome</keyword>
<dbReference type="Gene3D" id="3.30.70.3290">
    <property type="match status" value="1"/>
</dbReference>
<evidence type="ECO:0000313" key="10">
    <source>
        <dbReference type="Proteomes" id="UP001164439"/>
    </source>
</evidence>
<evidence type="ECO:0000256" key="1">
    <source>
        <dbReference type="ARBA" id="ARBA00022450"/>
    </source>
</evidence>
<gene>
    <name evidence="9" type="ORF">STRCI_007130</name>
</gene>
<dbReference type="PROSITE" id="PS52004">
    <property type="entry name" value="KS3_2"/>
    <property type="match status" value="1"/>
</dbReference>
<dbReference type="InterPro" id="IPR020806">
    <property type="entry name" value="PKS_PP-bd"/>
</dbReference>
<evidence type="ECO:0000256" key="2">
    <source>
        <dbReference type="ARBA" id="ARBA00022553"/>
    </source>
</evidence>
<dbReference type="SUPFAM" id="SSF53901">
    <property type="entry name" value="Thiolase-like"/>
    <property type="match status" value="1"/>
</dbReference>
<keyword evidence="4" id="KW-0045">Antibiotic biosynthesis</keyword>
<dbReference type="SUPFAM" id="SSF47336">
    <property type="entry name" value="ACP-like"/>
    <property type="match status" value="1"/>
</dbReference>
<dbReference type="InterPro" id="IPR020841">
    <property type="entry name" value="PKS_Beta-ketoAc_synthase_dom"/>
</dbReference>
<dbReference type="InterPro" id="IPR014031">
    <property type="entry name" value="Ketoacyl_synth_C"/>
</dbReference>
<dbReference type="InterPro" id="IPR036736">
    <property type="entry name" value="ACP-like_sf"/>
</dbReference>
<proteinExistence type="predicted"/>
<dbReference type="GO" id="GO:0016746">
    <property type="term" value="F:acyltransferase activity"/>
    <property type="evidence" value="ECO:0007669"/>
    <property type="project" value="UniProtKB-KW"/>
</dbReference>
<dbReference type="PANTHER" id="PTHR43775:SF37">
    <property type="entry name" value="SI:DKEY-61P9.11"/>
    <property type="match status" value="1"/>
</dbReference>
<sequence length="1016" mass="107871">MSVREPIAVVGLDCRFPGARDAQEYWALLMDGRDGTGHVPEERWDAERYHLAAPSAPDTAHDSRPPGRSNTVRGGFLHDPDAFDPAFFGIAPREAAAMDPQQRLLLQCSWRAIEDAAMAPQDLAGTATGVFVGVMANEWAFLALGDYDRITARHGSGNGYFMGANRVSYHLDLKGPSLAVDTACSSSLVAVHLAMNSLRWGECDHALVAGTNLIMTPAINIFYTQAGLSAPDGRCKPFSAAADGIGRAEGVAVLVLRRLSDALADRQPVYAVLKETGSNQDGRSNGITAPNRWAQEQLIESVWQRAGITADDIGFIEAHGTGTLLGDFIEAQALGRLTSGRGGGSVALGSVKSNFGHAEGAAGIAGLIKAVLALHHRTVPPSRYAQDENPRLDLPGQRLNLLRSPLRLGSGTVHAAVSSFGMGGSNAHAVLASAPRTTHRTRPGAPGVFTVSARGADRLRANLLAQADALARRPGDQLAQLCWTSNRVKSRLPHRVAVAAADLPTLVAGLREAAQRVDERGPAGTGRRAAPSVAFAFTGQGAQDPRTTASWYRSCPAYARHLDAMDQLLTPHTGRSVRDLLLDDDPELQRPGLLQPALFAVGYAMAATLAEAGIRPAYVIGHSIGEFAAACVAGALDPADAARLVARRGQLMETLPDDGGMLAVALDAAEAEPLLAGRQRLGLAAANGPRRTVISGDRGELAALTAELTERKVAARPLAVSHAFHSPLMVPVVEEFRRACADAADRRPNLPVFSTVYGRELADEETLDADYWAAQITAPVRFAEAALALLATDVTHVVEIGPAAVLTPLLSRLRTEAGSPVSLHTAHPGERAPGHRPQQLFGELWCAGLTPGWDVLYPESDRLPRRLPPYLFDDSFRAWRSGAAPTRPEPSAPPVPPGADSAVPPLTDRGEPCPPTPAGDEPDPLAALARLLVCRVGGHDPDLVHDDTRLHEDLGFDSIQAVELKARIEHELPRLGTLPVEELLESMRTVGDLVRYLHSRGLAGTAVTLTAEGTAR</sequence>
<feature type="compositionally biased region" description="Pro residues" evidence="6">
    <location>
        <begin position="887"/>
        <end position="897"/>
    </location>
</feature>
<feature type="region of interest" description="Disordered" evidence="6">
    <location>
        <begin position="881"/>
        <end position="922"/>
    </location>
</feature>
<feature type="domain" description="Ketosynthase family 3 (KS3)" evidence="8">
    <location>
        <begin position="4"/>
        <end position="433"/>
    </location>
</feature>
<dbReference type="Gene3D" id="3.40.47.10">
    <property type="match status" value="1"/>
</dbReference>
<dbReference type="InterPro" id="IPR014030">
    <property type="entry name" value="Ketoacyl_synth_N"/>
</dbReference>
<dbReference type="SUPFAM" id="SSF55048">
    <property type="entry name" value="Probable ACP-binding domain of malonyl-CoA ACP transacylase"/>
    <property type="match status" value="1"/>
</dbReference>
<dbReference type="PROSITE" id="PS50075">
    <property type="entry name" value="CARRIER"/>
    <property type="match status" value="1"/>
</dbReference>
<keyword evidence="2" id="KW-0597">Phosphoprotein</keyword>
<dbReference type="SMART" id="SM00823">
    <property type="entry name" value="PKS_PP"/>
    <property type="match status" value="1"/>
</dbReference>
<accession>A0ABY7KM47</accession>
<dbReference type="Gene3D" id="1.10.1200.10">
    <property type="entry name" value="ACP-like"/>
    <property type="match status" value="1"/>
</dbReference>
<dbReference type="SUPFAM" id="SSF52151">
    <property type="entry name" value="FabD/lysophospholipase-like"/>
    <property type="match status" value="1"/>
</dbReference>
<keyword evidence="1" id="KW-0596">Phosphopantetheine</keyword>
<dbReference type="InterPro" id="IPR016035">
    <property type="entry name" value="Acyl_Trfase/lysoPLipase"/>
</dbReference>
<dbReference type="InterPro" id="IPR016036">
    <property type="entry name" value="Malonyl_transacylase_ACP-bd"/>
</dbReference>
<dbReference type="Pfam" id="PF00109">
    <property type="entry name" value="ketoacyl-synt"/>
    <property type="match status" value="1"/>
</dbReference>
<dbReference type="InterPro" id="IPR018201">
    <property type="entry name" value="Ketoacyl_synth_AS"/>
</dbReference>
<dbReference type="InterPro" id="IPR014043">
    <property type="entry name" value="Acyl_transferase_dom"/>
</dbReference>
<keyword evidence="5 9" id="KW-0012">Acyltransferase</keyword>
<dbReference type="InterPro" id="IPR016039">
    <property type="entry name" value="Thiolase-like"/>
</dbReference>
<dbReference type="EMBL" id="CP114413">
    <property type="protein sequence ID" value="WAZ25622.1"/>
    <property type="molecule type" value="Genomic_DNA"/>
</dbReference>
<dbReference type="Proteomes" id="UP001164439">
    <property type="component" value="Chromosome"/>
</dbReference>
<dbReference type="SMART" id="SM00827">
    <property type="entry name" value="PKS_AT"/>
    <property type="match status" value="1"/>
</dbReference>